<name>A0A0E9XMW2_ANGAN</name>
<evidence type="ECO:0000313" key="1">
    <source>
        <dbReference type="EMBL" id="JAI03191.1"/>
    </source>
</evidence>
<accession>A0A0E9XMW2</accession>
<dbReference type="AlphaFoldDB" id="A0A0E9XMW2"/>
<proteinExistence type="predicted"/>
<dbReference type="EMBL" id="GBXM01005387">
    <property type="protein sequence ID" value="JAI03191.1"/>
    <property type="molecule type" value="Transcribed_RNA"/>
</dbReference>
<protein>
    <submittedName>
        <fullName evidence="1">Uncharacterized protein</fullName>
    </submittedName>
</protein>
<organism evidence="1">
    <name type="scientific">Anguilla anguilla</name>
    <name type="common">European freshwater eel</name>
    <name type="synonym">Muraena anguilla</name>
    <dbReference type="NCBI Taxonomy" id="7936"/>
    <lineage>
        <taxon>Eukaryota</taxon>
        <taxon>Metazoa</taxon>
        <taxon>Chordata</taxon>
        <taxon>Craniata</taxon>
        <taxon>Vertebrata</taxon>
        <taxon>Euteleostomi</taxon>
        <taxon>Actinopterygii</taxon>
        <taxon>Neopterygii</taxon>
        <taxon>Teleostei</taxon>
        <taxon>Anguilliformes</taxon>
        <taxon>Anguillidae</taxon>
        <taxon>Anguilla</taxon>
    </lineage>
</organism>
<reference evidence="1" key="2">
    <citation type="journal article" date="2015" name="Fish Shellfish Immunol.">
        <title>Early steps in the European eel (Anguilla anguilla)-Vibrio vulnificus interaction in the gills: Role of the RtxA13 toxin.</title>
        <authorList>
            <person name="Callol A."/>
            <person name="Pajuelo D."/>
            <person name="Ebbesson L."/>
            <person name="Teles M."/>
            <person name="MacKenzie S."/>
            <person name="Amaro C."/>
        </authorList>
    </citation>
    <scope>NUCLEOTIDE SEQUENCE</scope>
</reference>
<sequence>MTPPLSTTPSAPTITRSTFSMMYPTAASKTTVTGTLRFLNASAIFFPAESGWDSVTYTVKRFFSAAAFSSTLSTTLEDECVRIFAPSFMKVWHSLATLFLEREIFFRKSSPLSTITFLHRDRSSCSRDVRLMKRRKSSPPEDTATEESTPVSRSMACVRFSLRPWMVSPLSLFKNSSRVRMAATAEATSGSCLI</sequence>
<reference evidence="1" key="1">
    <citation type="submission" date="2014-11" db="EMBL/GenBank/DDBJ databases">
        <authorList>
            <person name="Amaro Gonzalez C."/>
        </authorList>
    </citation>
    <scope>NUCLEOTIDE SEQUENCE</scope>
</reference>